<evidence type="ECO:0000256" key="3">
    <source>
        <dbReference type="ARBA" id="ARBA00022989"/>
    </source>
</evidence>
<feature type="transmembrane region" description="Helical" evidence="5">
    <location>
        <begin position="118"/>
        <end position="138"/>
    </location>
</feature>
<evidence type="ECO:0000313" key="7">
    <source>
        <dbReference type="Proteomes" id="UP000503096"/>
    </source>
</evidence>
<dbReference type="InterPro" id="IPR023352">
    <property type="entry name" value="MAPEG-like_dom_sf"/>
</dbReference>
<dbReference type="EMBL" id="CP053073">
    <property type="protein sequence ID" value="QJR13991.1"/>
    <property type="molecule type" value="Genomic_DNA"/>
</dbReference>
<dbReference type="Gene3D" id="1.20.120.550">
    <property type="entry name" value="Membrane associated eicosanoid/glutathione metabolism-like domain"/>
    <property type="match status" value="1"/>
</dbReference>
<keyword evidence="2 5" id="KW-0812">Transmembrane</keyword>
<evidence type="ECO:0000256" key="2">
    <source>
        <dbReference type="ARBA" id="ARBA00022692"/>
    </source>
</evidence>
<dbReference type="RefSeq" id="WP_171160788.1">
    <property type="nucleotide sequence ID" value="NZ_CP053073.1"/>
</dbReference>
<evidence type="ECO:0000256" key="1">
    <source>
        <dbReference type="ARBA" id="ARBA00004370"/>
    </source>
</evidence>
<organism evidence="6 7">
    <name type="scientific">Usitatibacter palustris</name>
    <dbReference type="NCBI Taxonomy" id="2732487"/>
    <lineage>
        <taxon>Bacteria</taxon>
        <taxon>Pseudomonadati</taxon>
        <taxon>Pseudomonadota</taxon>
        <taxon>Betaproteobacteria</taxon>
        <taxon>Nitrosomonadales</taxon>
        <taxon>Usitatibacteraceae</taxon>
        <taxon>Usitatibacter</taxon>
    </lineage>
</organism>
<reference evidence="6 7" key="1">
    <citation type="submission" date="2020-04" db="EMBL/GenBank/DDBJ databases">
        <title>Usitatibacter rugosus gen. nov., sp. nov. and Usitatibacter palustris sp. nov., novel members of Usitatibacteraceae fam. nov. within the order Nitrosomonadales isolated from soil.</title>
        <authorList>
            <person name="Huber K.J."/>
            <person name="Neumann-Schaal M."/>
            <person name="Geppert A."/>
            <person name="Luckner M."/>
            <person name="Wanner G."/>
            <person name="Overmann J."/>
        </authorList>
    </citation>
    <scope>NUCLEOTIDE SEQUENCE [LARGE SCALE GENOMIC DNA]</scope>
    <source>
        <strain evidence="6 7">Swamp67</strain>
    </source>
</reference>
<dbReference type="GO" id="GO:0016020">
    <property type="term" value="C:membrane"/>
    <property type="evidence" value="ECO:0007669"/>
    <property type="project" value="UniProtKB-SubCell"/>
</dbReference>
<gene>
    <name evidence="6" type="ORF">DSM104440_00783</name>
</gene>
<dbReference type="InterPro" id="IPR001129">
    <property type="entry name" value="Membr-assoc_MAPEG"/>
</dbReference>
<dbReference type="KEGG" id="upl:DSM104440_00783"/>
<keyword evidence="4 5" id="KW-0472">Membrane</keyword>
<evidence type="ECO:0008006" key="8">
    <source>
        <dbReference type="Google" id="ProtNLM"/>
    </source>
</evidence>
<dbReference type="InParanoid" id="A0A6M4H333"/>
<protein>
    <recommendedName>
        <fullName evidence="8">MAPEG family protein</fullName>
    </recommendedName>
</protein>
<dbReference type="Proteomes" id="UP000503096">
    <property type="component" value="Chromosome"/>
</dbReference>
<accession>A0A6M4H333</accession>
<feature type="transmembrane region" description="Helical" evidence="5">
    <location>
        <begin position="62"/>
        <end position="81"/>
    </location>
</feature>
<dbReference type="AlphaFoldDB" id="A0A6M4H333"/>
<evidence type="ECO:0000256" key="5">
    <source>
        <dbReference type="SAM" id="Phobius"/>
    </source>
</evidence>
<proteinExistence type="predicted"/>
<keyword evidence="7" id="KW-1185">Reference proteome</keyword>
<feature type="transmembrane region" description="Helical" evidence="5">
    <location>
        <begin position="87"/>
        <end position="106"/>
    </location>
</feature>
<feature type="transmembrane region" description="Helical" evidence="5">
    <location>
        <begin position="6"/>
        <end position="26"/>
    </location>
</feature>
<evidence type="ECO:0000256" key="4">
    <source>
        <dbReference type="ARBA" id="ARBA00023136"/>
    </source>
</evidence>
<evidence type="ECO:0000313" key="6">
    <source>
        <dbReference type="EMBL" id="QJR13991.1"/>
    </source>
</evidence>
<comment type="subcellular location">
    <subcellularLocation>
        <location evidence="1">Membrane</location>
    </subcellularLocation>
</comment>
<sequence length="140" mass="15716">MTASTQLVAACLAMVLLVFVVGLRMFRSRIGEMVAHRIRPHEVATSVMAAAKYQDVRAADNFRNLFEVPVLFFALVAIALATKHTPGWLVAGAWLFVALRFAHSYIHCTYNKVRHRFYVFATALTVVMVLWVAFFVTLPA</sequence>
<dbReference type="SUPFAM" id="SSF161084">
    <property type="entry name" value="MAPEG domain-like"/>
    <property type="match status" value="1"/>
</dbReference>
<name>A0A6M4H333_9PROT</name>
<keyword evidence="3 5" id="KW-1133">Transmembrane helix</keyword>
<dbReference type="Pfam" id="PF01124">
    <property type="entry name" value="MAPEG"/>
    <property type="match status" value="1"/>
</dbReference>